<dbReference type="SUPFAM" id="SSF48230">
    <property type="entry name" value="Chondroitin AC/alginate lyase"/>
    <property type="match status" value="1"/>
</dbReference>
<dbReference type="EMBL" id="JAPWGL010000002">
    <property type="protein sequence ID" value="MCZ4223463.1"/>
    <property type="molecule type" value="Genomic_DNA"/>
</dbReference>
<organism evidence="6 7">
    <name type="scientific">Pedobacter rhodius</name>
    <dbReference type="NCBI Taxonomy" id="3004098"/>
    <lineage>
        <taxon>Bacteria</taxon>
        <taxon>Pseudomonadati</taxon>
        <taxon>Bacteroidota</taxon>
        <taxon>Sphingobacteriia</taxon>
        <taxon>Sphingobacteriales</taxon>
        <taxon>Sphingobacteriaceae</taxon>
        <taxon>Pedobacter</taxon>
    </lineage>
</organism>
<dbReference type="Gene3D" id="1.50.10.100">
    <property type="entry name" value="Chondroitin AC/alginate lyase"/>
    <property type="match status" value="1"/>
</dbReference>
<dbReference type="InterPro" id="IPR011024">
    <property type="entry name" value="G_crystallin-like"/>
</dbReference>
<dbReference type="Proteomes" id="UP001144341">
    <property type="component" value="Unassembled WGS sequence"/>
</dbReference>
<dbReference type="PROSITE" id="PS51257">
    <property type="entry name" value="PROKAR_LIPOPROTEIN"/>
    <property type="match status" value="1"/>
</dbReference>
<keyword evidence="3" id="KW-0677">Repeat</keyword>
<evidence type="ECO:0000313" key="6">
    <source>
        <dbReference type="EMBL" id="MCZ4223463.1"/>
    </source>
</evidence>
<keyword evidence="2" id="KW-0732">Signal</keyword>
<dbReference type="Gene3D" id="2.60.120.260">
    <property type="entry name" value="Galactose-binding domain-like"/>
    <property type="match status" value="1"/>
</dbReference>
<proteinExistence type="inferred from homology"/>
<comment type="similarity">
    <text evidence="1">Belongs to the beta/gamma-crystallin family.</text>
</comment>
<dbReference type="SUPFAM" id="SSF49785">
    <property type="entry name" value="Galactose-binding domain-like"/>
    <property type="match status" value="1"/>
</dbReference>
<dbReference type="Pfam" id="PF03422">
    <property type="entry name" value="CBM_6"/>
    <property type="match status" value="1"/>
</dbReference>
<evidence type="ECO:0000256" key="1">
    <source>
        <dbReference type="ARBA" id="ARBA00009646"/>
    </source>
</evidence>
<dbReference type="InterPro" id="IPR008979">
    <property type="entry name" value="Galactose-bd-like_sf"/>
</dbReference>
<dbReference type="SMART" id="SM00606">
    <property type="entry name" value="CBD_IV"/>
    <property type="match status" value="1"/>
</dbReference>
<name>A0ABT4KWZ6_9SPHI</name>
<dbReference type="RefSeq" id="WP_269415255.1">
    <property type="nucleotide sequence ID" value="NZ_JAPWGL010000002.1"/>
</dbReference>
<dbReference type="Gene3D" id="2.60.20.10">
    <property type="entry name" value="Crystallins"/>
    <property type="match status" value="1"/>
</dbReference>
<accession>A0ABT4KWZ6</accession>
<evidence type="ECO:0000259" key="5">
    <source>
        <dbReference type="PROSITE" id="PS51175"/>
    </source>
</evidence>
<dbReference type="SUPFAM" id="SSF49695">
    <property type="entry name" value="gamma-Crystallin-like"/>
    <property type="match status" value="1"/>
</dbReference>
<comment type="caution">
    <text evidence="6">The sequence shown here is derived from an EMBL/GenBank/DDBJ whole genome shotgun (WGS) entry which is preliminary data.</text>
</comment>
<dbReference type="CDD" id="cd04084">
    <property type="entry name" value="CBM6_xylanase-like"/>
    <property type="match status" value="1"/>
</dbReference>
<reference evidence="6" key="1">
    <citation type="submission" date="2022-12" db="EMBL/GenBank/DDBJ databases">
        <title>Genome sequence of SJ11.</title>
        <authorList>
            <person name="Woo H."/>
        </authorList>
    </citation>
    <scope>NUCLEOTIDE SEQUENCE</scope>
    <source>
        <strain evidence="6">SJ11</strain>
    </source>
</reference>
<gene>
    <name evidence="6" type="ORF">O0931_09155</name>
</gene>
<dbReference type="InterPro" id="IPR008929">
    <property type="entry name" value="Chondroitin_lyas"/>
</dbReference>
<dbReference type="InterPro" id="IPR001064">
    <property type="entry name" value="Beta/gamma_crystallin"/>
</dbReference>
<protein>
    <submittedName>
        <fullName evidence="6">Carbohydrate-binding protein</fullName>
    </submittedName>
</protein>
<feature type="domain" description="CBM6" evidence="5">
    <location>
        <begin position="488"/>
        <end position="613"/>
    </location>
</feature>
<evidence type="ECO:0000259" key="4">
    <source>
        <dbReference type="PROSITE" id="PS50915"/>
    </source>
</evidence>
<dbReference type="PROSITE" id="PS51175">
    <property type="entry name" value="CBM6"/>
    <property type="match status" value="1"/>
</dbReference>
<evidence type="ECO:0000256" key="3">
    <source>
        <dbReference type="ARBA" id="ARBA00022737"/>
    </source>
</evidence>
<dbReference type="PROSITE" id="PS50915">
    <property type="entry name" value="CRYSTALLIN_BETA_GAMMA"/>
    <property type="match status" value="1"/>
</dbReference>
<dbReference type="InterPro" id="IPR006584">
    <property type="entry name" value="Cellulose-bd_IV"/>
</dbReference>
<sequence>MKKIIIILLAFNSIIIACRKVQEPANTFSSKNKNAIAANLTNEIDSPFTHPGIYHTQTDLDRIKNVATQQTEPYYTAYLAFKGLNLCQLTYTPNPVVNETYGVGQFQVRNDSQAAYYQALLGHITGNVAYFNKSKEIINAWTNTLQTFDQTDHLSAGPAAINFSNAGEILKTNSSVWDSTSNAKLVSMLENIIYPALAHIHDANHGTTCINGIIAMAVFCNDHEKFDYAVRAFKNEPGVDGNGCYSANTYIHASGQNNESARDQPHASGGVGGLVNSAMIAYNQNLDLFGFENNRLLAGVEHLAKFNLWYDEDPVTFVDCAGAVHNKLSTIGRRPNQNVSFNTAIMYYEKKGLNLPYSKMLANVNYPTQFGDDFLFRIDNSATIPSFVVPRASEPTDVQVYNDGSFGGGLIRHLAAGNYTTSALSGAGIVNNSASSIRIPAGWYVELYDNDNFTGTPVILKESSSFLGEFSLNDKVSSMKVFNTGGNTFKQIFAEGFNSKNDLTTELCGDADGRRNLVKTRNNSYASFNNVDINGATGFKIRTAGNAGTVEVRIGGIGGTLLTSLPVAASGGSQTWITTTGTFPTAASGNQTIYLVFKGGSSNLCSVHWFRFTK</sequence>
<keyword evidence="7" id="KW-1185">Reference proteome</keyword>
<evidence type="ECO:0000256" key="2">
    <source>
        <dbReference type="ARBA" id="ARBA00022729"/>
    </source>
</evidence>
<feature type="domain" description="Beta/gamma crystallin 'Greek key'" evidence="4">
    <location>
        <begin position="443"/>
        <end position="483"/>
    </location>
</feature>
<dbReference type="InterPro" id="IPR005084">
    <property type="entry name" value="CBM6"/>
</dbReference>
<evidence type="ECO:0000313" key="7">
    <source>
        <dbReference type="Proteomes" id="UP001144341"/>
    </source>
</evidence>